<evidence type="ECO:0000256" key="2">
    <source>
        <dbReference type="ARBA" id="ARBA00022729"/>
    </source>
</evidence>
<keyword evidence="6" id="KW-1185">Reference proteome</keyword>
<dbReference type="GO" id="GO:0005829">
    <property type="term" value="C:cytosol"/>
    <property type="evidence" value="ECO:0007669"/>
    <property type="project" value="TreeGrafter"/>
</dbReference>
<dbReference type="EMBL" id="JABBNT010000002">
    <property type="protein sequence ID" value="NMM44029.1"/>
    <property type="molecule type" value="Genomic_DNA"/>
</dbReference>
<dbReference type="Pfam" id="PF03938">
    <property type="entry name" value="OmpH"/>
    <property type="match status" value="1"/>
</dbReference>
<dbReference type="PANTHER" id="PTHR35089:SF1">
    <property type="entry name" value="CHAPERONE PROTEIN SKP"/>
    <property type="match status" value="1"/>
</dbReference>
<evidence type="ECO:0000256" key="3">
    <source>
        <dbReference type="SAM" id="Coils"/>
    </source>
</evidence>
<accession>A0A7Y0DYN0</accession>
<dbReference type="Gene3D" id="3.30.910.20">
    <property type="entry name" value="Skp domain"/>
    <property type="match status" value="1"/>
</dbReference>
<evidence type="ECO:0000256" key="4">
    <source>
        <dbReference type="SAM" id="SignalP"/>
    </source>
</evidence>
<dbReference type="AlphaFoldDB" id="A0A7Y0DYN0"/>
<dbReference type="RefSeq" id="WP_169624342.1">
    <property type="nucleotide sequence ID" value="NZ_JABBNT010000002.1"/>
</dbReference>
<dbReference type="InterPro" id="IPR005632">
    <property type="entry name" value="Chaperone_Skp"/>
</dbReference>
<evidence type="ECO:0000313" key="5">
    <source>
        <dbReference type="EMBL" id="NMM44029.1"/>
    </source>
</evidence>
<keyword evidence="2 4" id="KW-0732">Signal</keyword>
<feature type="chain" id="PRO_5030804815" evidence="4">
    <location>
        <begin position="34"/>
        <end position="204"/>
    </location>
</feature>
<name>A0A7Y0DYN0_9PROT</name>
<comment type="caution">
    <text evidence="5">The sequence shown here is derived from an EMBL/GenBank/DDBJ whole genome shotgun (WGS) entry which is preliminary data.</text>
</comment>
<feature type="signal peptide" evidence="4">
    <location>
        <begin position="1"/>
        <end position="33"/>
    </location>
</feature>
<dbReference type="Proteomes" id="UP000539372">
    <property type="component" value="Unassembled WGS sequence"/>
</dbReference>
<dbReference type="SUPFAM" id="SSF111384">
    <property type="entry name" value="OmpH-like"/>
    <property type="match status" value="1"/>
</dbReference>
<dbReference type="InterPro" id="IPR024930">
    <property type="entry name" value="Skp_dom_sf"/>
</dbReference>
<evidence type="ECO:0000313" key="6">
    <source>
        <dbReference type="Proteomes" id="UP000539372"/>
    </source>
</evidence>
<feature type="coiled-coil region" evidence="3">
    <location>
        <begin position="121"/>
        <end position="148"/>
    </location>
</feature>
<dbReference type="GO" id="GO:0050821">
    <property type="term" value="P:protein stabilization"/>
    <property type="evidence" value="ECO:0007669"/>
    <property type="project" value="TreeGrafter"/>
</dbReference>
<reference evidence="5 6" key="1">
    <citation type="submission" date="2020-04" db="EMBL/GenBank/DDBJ databases">
        <title>Rhodospirillaceae bacterium KN72 isolated from deep sea.</title>
        <authorList>
            <person name="Zhang D.-C."/>
        </authorList>
    </citation>
    <scope>NUCLEOTIDE SEQUENCE [LARGE SCALE GENOMIC DNA]</scope>
    <source>
        <strain evidence="5 6">KN72</strain>
    </source>
</reference>
<organism evidence="5 6">
    <name type="scientific">Pacificispira spongiicola</name>
    <dbReference type="NCBI Taxonomy" id="2729598"/>
    <lineage>
        <taxon>Bacteria</taxon>
        <taxon>Pseudomonadati</taxon>
        <taxon>Pseudomonadota</taxon>
        <taxon>Alphaproteobacteria</taxon>
        <taxon>Rhodospirillales</taxon>
        <taxon>Rhodospirillaceae</taxon>
        <taxon>Pacificispira</taxon>
    </lineage>
</organism>
<dbReference type="GO" id="GO:0051082">
    <property type="term" value="F:unfolded protein binding"/>
    <property type="evidence" value="ECO:0007669"/>
    <property type="project" value="InterPro"/>
</dbReference>
<comment type="similarity">
    <text evidence="1">Belongs to the Skp family.</text>
</comment>
<feature type="coiled-coil region" evidence="3">
    <location>
        <begin position="66"/>
        <end position="97"/>
    </location>
</feature>
<evidence type="ECO:0000256" key="1">
    <source>
        <dbReference type="ARBA" id="ARBA00009091"/>
    </source>
</evidence>
<sequence>MTSGLKSGKWRQSIITMRNATAAALALSTVCFAAPQSFAQDVEPLHAAVVDSTRIQAEALVWKDLRVKFKAENDRMVEELRKTQSELEEEGRALSEQQSILAPEAFAAKRDEFEAKLRKQNQVMGQRKQILESALNEAQRRISEQMQEIVVEIADEMNLNLVLDGARNKSAIVYARADIDITKDIIKRLDERLQKVNFTPIVEK</sequence>
<protein>
    <submittedName>
        <fullName evidence="5">OmpH family outer membrane protein</fullName>
    </submittedName>
</protein>
<dbReference type="SMART" id="SM00935">
    <property type="entry name" value="OmpH"/>
    <property type="match status" value="1"/>
</dbReference>
<gene>
    <name evidence="5" type="ORF">HH303_06045</name>
</gene>
<proteinExistence type="inferred from homology"/>
<keyword evidence="3" id="KW-0175">Coiled coil</keyword>
<dbReference type="PANTHER" id="PTHR35089">
    <property type="entry name" value="CHAPERONE PROTEIN SKP"/>
    <property type="match status" value="1"/>
</dbReference>